<dbReference type="KEGG" id="geh:HYN69_09100"/>
<dbReference type="Pfam" id="PF07310">
    <property type="entry name" value="PAS_5"/>
    <property type="match status" value="1"/>
</dbReference>
<evidence type="ECO:0000313" key="2">
    <source>
        <dbReference type="Proteomes" id="UP000244496"/>
    </source>
</evidence>
<dbReference type="RefSeq" id="WP_108435463.1">
    <property type="nucleotide sequence ID" value="NZ_CP028918.1"/>
</dbReference>
<dbReference type="InterPro" id="IPR009922">
    <property type="entry name" value="DUF1457"/>
</dbReference>
<protein>
    <submittedName>
        <fullName evidence="1">PAS domain-containing protein</fullName>
    </submittedName>
</protein>
<dbReference type="Proteomes" id="UP000244496">
    <property type="component" value="Chromosome"/>
</dbReference>
<reference evidence="1 2" key="1">
    <citation type="submission" date="2018-04" db="EMBL/GenBank/DDBJ databases">
        <title>Genome sequencing of Gemmobacter.</title>
        <authorList>
            <person name="Yi H."/>
            <person name="Baek M.-G."/>
        </authorList>
    </citation>
    <scope>NUCLEOTIDE SEQUENCE [LARGE SCALE GENOMIC DNA]</scope>
    <source>
        <strain evidence="1 2">HYN0069</strain>
    </source>
</reference>
<sequence length="179" mass="19587">MMTVIRPERIWQALPATAAPVSARLRGHWEGLRPGNALPRRDQFDPRALGPLLGSVFLIDWTDRGAARLRIAGQVFTRLYGMELHGAPLALLFEPSERAEIGRMVQEVCEGPVAMDLGLRSEGGGGRAPVTGRMMLLPLLDGCGERRLAIGSLEVSGEIGRAPRRFRVERCLRTPLSVA</sequence>
<dbReference type="AlphaFoldDB" id="A0A2S0ULE3"/>
<dbReference type="EMBL" id="CP028918">
    <property type="protein sequence ID" value="AWB48644.1"/>
    <property type="molecule type" value="Genomic_DNA"/>
</dbReference>
<organism evidence="1 2">
    <name type="scientific">Paragemmobacter aquarius</name>
    <dbReference type="NCBI Taxonomy" id="2169400"/>
    <lineage>
        <taxon>Bacteria</taxon>
        <taxon>Pseudomonadati</taxon>
        <taxon>Pseudomonadota</taxon>
        <taxon>Alphaproteobacteria</taxon>
        <taxon>Rhodobacterales</taxon>
        <taxon>Paracoccaceae</taxon>
        <taxon>Paragemmobacter</taxon>
    </lineage>
</organism>
<dbReference type="OrthoDB" id="8478628at2"/>
<name>A0A2S0ULE3_9RHOB</name>
<evidence type="ECO:0000313" key="1">
    <source>
        <dbReference type="EMBL" id="AWB48644.1"/>
    </source>
</evidence>
<keyword evidence="2" id="KW-1185">Reference proteome</keyword>
<proteinExistence type="predicted"/>
<accession>A0A2S0ULE3</accession>
<gene>
    <name evidence="1" type="ORF">HYN69_09100</name>
</gene>